<dbReference type="AlphaFoldDB" id="A0A511MIG9"/>
<evidence type="ECO:0000313" key="1">
    <source>
        <dbReference type="EMBL" id="GEM39716.1"/>
    </source>
</evidence>
<protein>
    <submittedName>
        <fullName evidence="1">Uncharacterized protein</fullName>
    </submittedName>
</protein>
<gene>
    <name evidence="1" type="ORF">NN4_42350</name>
</gene>
<reference evidence="1 2" key="1">
    <citation type="submission" date="2019-07" db="EMBL/GenBank/DDBJ databases">
        <title>Whole genome shotgun sequence of Nocardia ninae NBRC 108245.</title>
        <authorList>
            <person name="Hosoyama A."/>
            <person name="Uohara A."/>
            <person name="Ohji S."/>
            <person name="Ichikawa N."/>
        </authorList>
    </citation>
    <scope>NUCLEOTIDE SEQUENCE [LARGE SCALE GENOMIC DNA]</scope>
    <source>
        <strain evidence="1 2">NBRC 108245</strain>
    </source>
</reference>
<comment type="caution">
    <text evidence="1">The sequence shown here is derived from an EMBL/GenBank/DDBJ whole genome shotgun (WGS) entry which is preliminary data.</text>
</comment>
<dbReference type="EMBL" id="BJXA01000027">
    <property type="protein sequence ID" value="GEM39716.1"/>
    <property type="molecule type" value="Genomic_DNA"/>
</dbReference>
<evidence type="ECO:0000313" key="2">
    <source>
        <dbReference type="Proteomes" id="UP000321424"/>
    </source>
</evidence>
<sequence>MLPRLRCAPLLKELFNEISCFPDIFVFPDSYDCPACLDQSTGGFVVACLIADDFFPPELLVSRSGPVVVWASMPEAPVDEHRDSVTVEHKICPPSEFWYRSRVNPVAQAALV</sequence>
<accession>A0A511MIG9</accession>
<dbReference type="Proteomes" id="UP000321424">
    <property type="component" value="Unassembled WGS sequence"/>
</dbReference>
<keyword evidence="2" id="KW-1185">Reference proteome</keyword>
<name>A0A511MIG9_9NOCA</name>
<organism evidence="1 2">
    <name type="scientific">Nocardia ninae NBRC 108245</name>
    <dbReference type="NCBI Taxonomy" id="1210091"/>
    <lineage>
        <taxon>Bacteria</taxon>
        <taxon>Bacillati</taxon>
        <taxon>Actinomycetota</taxon>
        <taxon>Actinomycetes</taxon>
        <taxon>Mycobacteriales</taxon>
        <taxon>Nocardiaceae</taxon>
        <taxon>Nocardia</taxon>
    </lineage>
</organism>
<proteinExistence type="predicted"/>